<sequence>MQLIFHTGAHATDEDRLLKVLLTNKEGFAQRGIAVPGPGKYRPLLKDTFSALEASPPSSDARDVLLDAILDEEVADRILMTHQHFFGTQWSAIRNGVFYPLAGPRVAQLKQVFEYDQVEIFMSIRNPATFVPAVLAKTAPKRQQQVLDEIDFLSLRWSDMVQRIRDAAPDVPLTIWCNEDTPLIWAQIIRDLAGLDHGTKFTGGFSLLSEIMSKEGMKRFRAYLHQYPEMTEMQKRRVIAAFLDKYAIEDAVEEELDLPGWTEELVDQLTELYDEDVFAIQRIPGVQFIEP</sequence>
<evidence type="ECO:0000313" key="2">
    <source>
        <dbReference type="Proteomes" id="UP000252706"/>
    </source>
</evidence>
<dbReference type="AlphaFoldDB" id="A0A366X4P5"/>
<name>A0A366X4P5_9RHOB</name>
<protein>
    <recommendedName>
        <fullName evidence="3">Sulfotransferase domain-containing protein</fullName>
    </recommendedName>
</protein>
<dbReference type="Proteomes" id="UP000252706">
    <property type="component" value="Unassembled WGS sequence"/>
</dbReference>
<dbReference type="OrthoDB" id="7816979at2"/>
<proteinExistence type="predicted"/>
<evidence type="ECO:0008006" key="3">
    <source>
        <dbReference type="Google" id="ProtNLM"/>
    </source>
</evidence>
<evidence type="ECO:0000313" key="1">
    <source>
        <dbReference type="EMBL" id="RBW58621.1"/>
    </source>
</evidence>
<gene>
    <name evidence="1" type="ORF">DS909_06620</name>
</gene>
<dbReference type="EMBL" id="QOCE01000013">
    <property type="protein sequence ID" value="RBW58621.1"/>
    <property type="molecule type" value="Genomic_DNA"/>
</dbReference>
<reference evidence="1 2" key="1">
    <citation type="submission" date="2018-07" db="EMBL/GenBank/DDBJ databases">
        <title>Modular assembly of carbohydrate-degrading microbial communities in the ocean.</title>
        <authorList>
            <person name="Enke T.N."/>
            <person name="Datta M.S."/>
            <person name="Schwartzman J.A."/>
            <person name="Cermak N."/>
            <person name="Schmitz D.A."/>
            <person name="Barrere J."/>
            <person name="Cordero O.X."/>
        </authorList>
    </citation>
    <scope>NUCLEOTIDE SEQUENCE [LARGE SCALE GENOMIC DNA]</scope>
    <source>
        <strain evidence="1 2">C3M10</strain>
    </source>
</reference>
<dbReference type="RefSeq" id="WP_113822661.1">
    <property type="nucleotide sequence ID" value="NZ_QOCE01000013.1"/>
</dbReference>
<organism evidence="1 2">
    <name type="scientific">Phaeobacter gallaeciensis</name>
    <dbReference type="NCBI Taxonomy" id="60890"/>
    <lineage>
        <taxon>Bacteria</taxon>
        <taxon>Pseudomonadati</taxon>
        <taxon>Pseudomonadota</taxon>
        <taxon>Alphaproteobacteria</taxon>
        <taxon>Rhodobacterales</taxon>
        <taxon>Roseobacteraceae</taxon>
        <taxon>Phaeobacter</taxon>
    </lineage>
</organism>
<comment type="caution">
    <text evidence="1">The sequence shown here is derived from an EMBL/GenBank/DDBJ whole genome shotgun (WGS) entry which is preliminary data.</text>
</comment>
<accession>A0A366X4P5</accession>